<dbReference type="Proteomes" id="UP000799757">
    <property type="component" value="Unassembled WGS sequence"/>
</dbReference>
<dbReference type="InterPro" id="IPR050339">
    <property type="entry name" value="CC_SR_Kinase"/>
</dbReference>
<evidence type="ECO:0000259" key="5">
    <source>
        <dbReference type="PROSITE" id="PS50011"/>
    </source>
</evidence>
<accession>A0A6A6XNF6</accession>
<organism evidence="6 7">
    <name type="scientific">Melanomma pulvis-pyrius CBS 109.77</name>
    <dbReference type="NCBI Taxonomy" id="1314802"/>
    <lineage>
        <taxon>Eukaryota</taxon>
        <taxon>Fungi</taxon>
        <taxon>Dikarya</taxon>
        <taxon>Ascomycota</taxon>
        <taxon>Pezizomycotina</taxon>
        <taxon>Dothideomycetes</taxon>
        <taxon>Pleosporomycetidae</taxon>
        <taxon>Pleosporales</taxon>
        <taxon>Melanommataceae</taxon>
        <taxon>Melanomma</taxon>
    </lineage>
</organism>
<gene>
    <name evidence="6" type="ORF">K505DRAFT_322164</name>
</gene>
<dbReference type="SUPFAM" id="SSF56112">
    <property type="entry name" value="Protein kinase-like (PK-like)"/>
    <property type="match status" value="1"/>
</dbReference>
<dbReference type="CDD" id="cd00180">
    <property type="entry name" value="PKc"/>
    <property type="match status" value="1"/>
</dbReference>
<evidence type="ECO:0000313" key="7">
    <source>
        <dbReference type="Proteomes" id="UP000799757"/>
    </source>
</evidence>
<feature type="domain" description="Protein kinase" evidence="5">
    <location>
        <begin position="105"/>
        <end position="403"/>
    </location>
</feature>
<dbReference type="GO" id="GO:0110031">
    <property type="term" value="P:negative regulation of G2/MI transition of meiotic cell cycle"/>
    <property type="evidence" value="ECO:0007669"/>
    <property type="project" value="TreeGrafter"/>
</dbReference>
<dbReference type="AlphaFoldDB" id="A0A6A6XNF6"/>
<keyword evidence="3 6" id="KW-0418">Kinase</keyword>
<evidence type="ECO:0000256" key="1">
    <source>
        <dbReference type="ARBA" id="ARBA00022679"/>
    </source>
</evidence>
<evidence type="ECO:0000256" key="2">
    <source>
        <dbReference type="ARBA" id="ARBA00022741"/>
    </source>
</evidence>
<dbReference type="InterPro" id="IPR011009">
    <property type="entry name" value="Kinase-like_dom_sf"/>
</dbReference>
<proteinExistence type="predicted"/>
<dbReference type="PANTHER" id="PTHR11042:SF190">
    <property type="entry name" value="MITOSIS INHIBITOR PROTEIN KINASE MIK1"/>
    <property type="match status" value="1"/>
</dbReference>
<dbReference type="SMART" id="SM00220">
    <property type="entry name" value="S_TKc"/>
    <property type="match status" value="1"/>
</dbReference>
<dbReference type="GO" id="GO:0004713">
    <property type="term" value="F:protein tyrosine kinase activity"/>
    <property type="evidence" value="ECO:0007669"/>
    <property type="project" value="TreeGrafter"/>
</dbReference>
<evidence type="ECO:0000313" key="6">
    <source>
        <dbReference type="EMBL" id="KAF2798076.1"/>
    </source>
</evidence>
<keyword evidence="2" id="KW-0547">Nucleotide-binding</keyword>
<dbReference type="EMBL" id="MU001792">
    <property type="protein sequence ID" value="KAF2798076.1"/>
    <property type="molecule type" value="Genomic_DNA"/>
</dbReference>
<dbReference type="PROSITE" id="PS50011">
    <property type="entry name" value="PROTEIN_KINASE_DOM"/>
    <property type="match status" value="1"/>
</dbReference>
<dbReference type="GO" id="GO:0005737">
    <property type="term" value="C:cytoplasm"/>
    <property type="evidence" value="ECO:0007669"/>
    <property type="project" value="TreeGrafter"/>
</dbReference>
<evidence type="ECO:0000256" key="4">
    <source>
        <dbReference type="ARBA" id="ARBA00022840"/>
    </source>
</evidence>
<dbReference type="Gene3D" id="1.10.510.10">
    <property type="entry name" value="Transferase(Phosphotransferase) domain 1"/>
    <property type="match status" value="1"/>
</dbReference>
<evidence type="ECO:0000256" key="3">
    <source>
        <dbReference type="ARBA" id="ARBA00022777"/>
    </source>
</evidence>
<keyword evidence="4" id="KW-0067">ATP-binding</keyword>
<keyword evidence="7" id="KW-1185">Reference proteome</keyword>
<dbReference type="OrthoDB" id="4062651at2759"/>
<dbReference type="Gene3D" id="3.30.200.20">
    <property type="entry name" value="Phosphorylase Kinase, domain 1"/>
    <property type="match status" value="1"/>
</dbReference>
<dbReference type="Pfam" id="PF00069">
    <property type="entry name" value="Pkinase"/>
    <property type="match status" value="1"/>
</dbReference>
<reference evidence="6" key="1">
    <citation type="journal article" date="2020" name="Stud. Mycol.">
        <title>101 Dothideomycetes genomes: a test case for predicting lifestyles and emergence of pathogens.</title>
        <authorList>
            <person name="Haridas S."/>
            <person name="Albert R."/>
            <person name="Binder M."/>
            <person name="Bloem J."/>
            <person name="Labutti K."/>
            <person name="Salamov A."/>
            <person name="Andreopoulos B."/>
            <person name="Baker S."/>
            <person name="Barry K."/>
            <person name="Bills G."/>
            <person name="Bluhm B."/>
            <person name="Cannon C."/>
            <person name="Castanera R."/>
            <person name="Culley D."/>
            <person name="Daum C."/>
            <person name="Ezra D."/>
            <person name="Gonzalez J."/>
            <person name="Henrissat B."/>
            <person name="Kuo A."/>
            <person name="Liang C."/>
            <person name="Lipzen A."/>
            <person name="Lutzoni F."/>
            <person name="Magnuson J."/>
            <person name="Mondo S."/>
            <person name="Nolan M."/>
            <person name="Ohm R."/>
            <person name="Pangilinan J."/>
            <person name="Park H.-J."/>
            <person name="Ramirez L."/>
            <person name="Alfaro M."/>
            <person name="Sun H."/>
            <person name="Tritt A."/>
            <person name="Yoshinaga Y."/>
            <person name="Zwiers L.-H."/>
            <person name="Turgeon B."/>
            <person name="Goodwin S."/>
            <person name="Spatafora J."/>
            <person name="Crous P."/>
            <person name="Grigoriev I."/>
        </authorList>
    </citation>
    <scope>NUCLEOTIDE SEQUENCE</scope>
    <source>
        <strain evidence="6">CBS 109.77</strain>
    </source>
</reference>
<dbReference type="GO" id="GO:0005634">
    <property type="term" value="C:nucleus"/>
    <property type="evidence" value="ECO:0007669"/>
    <property type="project" value="TreeGrafter"/>
</dbReference>
<dbReference type="GO" id="GO:0005524">
    <property type="term" value="F:ATP binding"/>
    <property type="evidence" value="ECO:0007669"/>
    <property type="project" value="UniProtKB-KW"/>
</dbReference>
<dbReference type="InterPro" id="IPR000719">
    <property type="entry name" value="Prot_kinase_dom"/>
</dbReference>
<sequence length="417" mass="47292">MSRLNTWFVPAEGIAYEVIHADIRRYLGPDASCKLDELDGVPGYAVTAYRVFTTEMLRDLKADTARWRAEKETILDFERSVLEIGTSCGLVKSAGVFSPKVGLEVTPRGQLGRGSVGVVEEVRYRGASATMARKSIKISPWKTQAARELKMVEHEVNIMASLVHSNIVKVLGYYEDGQGTRNHHFYVLMYPVGDTDLGTFLYHECNGLPPSLHSIYMTRIKKWFYCLASALAYMHSQNVHHEDIKPSNIIHRGEHIFFTDFSSSRKFEAGQLTSTESPARASRLFAAPETLRNNDGLYLRHGSKTDVFSLGLVFLEMTVVLNRGDIGHFRDQLFDDQLEFRQYHRVLDRIRQLVFSAPPGSGFAANDVTHSHVYMKAMLRAERNSRPSALEVDNYLKKLNPYKTQLKCQCMKLSIIE</sequence>
<dbReference type="PANTHER" id="PTHR11042">
    <property type="entry name" value="EUKARYOTIC TRANSLATION INITIATION FACTOR 2-ALPHA KINASE EIF2-ALPHA KINASE -RELATED"/>
    <property type="match status" value="1"/>
</dbReference>
<keyword evidence="1" id="KW-0808">Transferase</keyword>
<name>A0A6A6XNF6_9PLEO</name>
<protein>
    <submittedName>
        <fullName evidence="6">Kinase-like protein</fullName>
    </submittedName>
</protein>